<dbReference type="InterPro" id="IPR013043">
    <property type="entry name" value="DUF1595"/>
</dbReference>
<dbReference type="OrthoDB" id="175242at2"/>
<dbReference type="Pfam" id="PF07627">
    <property type="entry name" value="PSCyt3"/>
    <property type="match status" value="1"/>
</dbReference>
<sequence>MRIIELHDSPLCPSQSTKSFAATMILSLLLGVSLVVSLTSLGFAEPLDEAELRADAEKTFKDKVGPFVNKYCISCHGTRPEAGINLQSALRTPGATSSFLHWKKSVANVKVNDMPPDYADKIPSEEERQQFLEWIGKLKYLAPRDPGPFVLRRLSKTEYSNTLHDLYGVPRSIAASLPDEVVGEGYLNSISPLQSELFLEIANKVVDQVVATKGDPPTEIQKRLFGEMPSEGADLRKAARDVARSLAREAYRRPPTEAELDVLVSVFDLGRENKLGYTESLSLMWKAILVSPQFLFITPASEIDSKAKIVPLDDYQLASRLSYLLWSAPPDAELTKLADQGELHKLEVLKAQVERLLNDDRSRALFDGFGAQWLRVGELKNQTFDQALFPQMTPELRESMTEEARLFFQSIVHENQSVLRFVDSDYTFMNEALAALYGLEQTVTGPKMRRVKLENSNRGGILGMPATLASTSFPNRTSPVRRGVWVLEQVLGERVPPPPPNVPELEDQEQKSFEGLTLRQRTELHQSEATCANCHKVLDPIGFGLENFDAIGRWRDKNHAGVAIDSVGTLPTGESFSNPADLKALVATRKEDLARNVTERFMAYAVGRNLEGYDEVVVDQLMDKIAQDDYRMRTIITEVVTSYLFTHRRVQE</sequence>
<reference evidence="7 8" key="1">
    <citation type="submission" date="2018-02" db="EMBL/GenBank/DDBJ databases">
        <title>Comparative genomes isolates from brazilian mangrove.</title>
        <authorList>
            <person name="Araujo J.E."/>
            <person name="Taketani R.G."/>
            <person name="Silva M.C.P."/>
            <person name="Loureco M.V."/>
            <person name="Andreote F.D."/>
        </authorList>
    </citation>
    <scope>NUCLEOTIDE SEQUENCE [LARGE SCALE GENOMIC DNA]</scope>
    <source>
        <strain evidence="7 8">Hex-1 MGV</strain>
    </source>
</reference>
<proteinExistence type="predicted"/>
<protein>
    <recommendedName>
        <fullName evidence="9">Cytochrome c domain-containing protein</fullName>
    </recommendedName>
</protein>
<organism evidence="7 8">
    <name type="scientific">Blastopirellula marina</name>
    <dbReference type="NCBI Taxonomy" id="124"/>
    <lineage>
        <taxon>Bacteria</taxon>
        <taxon>Pseudomonadati</taxon>
        <taxon>Planctomycetota</taxon>
        <taxon>Planctomycetia</taxon>
        <taxon>Pirellulales</taxon>
        <taxon>Pirellulaceae</taxon>
        <taxon>Blastopirellula</taxon>
    </lineage>
</organism>
<keyword evidence="1" id="KW-0472">Membrane</keyword>
<dbReference type="InterPro" id="IPR011478">
    <property type="entry name" value="DUF1585"/>
</dbReference>
<evidence type="ECO:0000313" key="8">
    <source>
        <dbReference type="Proteomes" id="UP000238322"/>
    </source>
</evidence>
<name>A0A2S8FCG6_9BACT</name>
<dbReference type="InterPro" id="IPR013036">
    <property type="entry name" value="DUF1587"/>
</dbReference>
<evidence type="ECO:0000259" key="4">
    <source>
        <dbReference type="Pfam" id="PF07627"/>
    </source>
</evidence>
<dbReference type="Pfam" id="PF07624">
    <property type="entry name" value="PSD2"/>
    <property type="match status" value="1"/>
</dbReference>
<evidence type="ECO:0000259" key="3">
    <source>
        <dbReference type="Pfam" id="PF07626"/>
    </source>
</evidence>
<evidence type="ECO:0008006" key="9">
    <source>
        <dbReference type="Google" id="ProtNLM"/>
    </source>
</evidence>
<dbReference type="EMBL" id="PUHY01000015">
    <property type="protein sequence ID" value="PQO29822.1"/>
    <property type="molecule type" value="Genomic_DNA"/>
</dbReference>
<dbReference type="Pfam" id="PF07631">
    <property type="entry name" value="PSD4"/>
    <property type="match status" value="1"/>
</dbReference>
<feature type="domain" description="DUF1588" evidence="4">
    <location>
        <begin position="458"/>
        <end position="557"/>
    </location>
</feature>
<keyword evidence="1" id="KW-1133">Transmembrane helix</keyword>
<evidence type="ECO:0000256" key="1">
    <source>
        <dbReference type="SAM" id="Phobius"/>
    </source>
</evidence>
<keyword evidence="1" id="KW-0812">Transmembrane</keyword>
<dbReference type="Proteomes" id="UP000238322">
    <property type="component" value="Unassembled WGS sequence"/>
</dbReference>
<dbReference type="Pfam" id="PF07637">
    <property type="entry name" value="PSD5"/>
    <property type="match status" value="1"/>
</dbReference>
<feature type="domain" description="DUF1595" evidence="6">
    <location>
        <begin position="239"/>
        <end position="297"/>
    </location>
</feature>
<evidence type="ECO:0000313" key="7">
    <source>
        <dbReference type="EMBL" id="PQO29822.1"/>
    </source>
</evidence>
<dbReference type="AlphaFoldDB" id="A0A2S8FCG6"/>
<feature type="domain" description="DUF1587" evidence="3">
    <location>
        <begin position="152"/>
        <end position="210"/>
    </location>
</feature>
<gene>
    <name evidence="7" type="ORF">C5Y83_27655</name>
</gene>
<comment type="caution">
    <text evidence="7">The sequence shown here is derived from an EMBL/GenBank/DDBJ whole genome shotgun (WGS) entry which is preliminary data.</text>
</comment>
<feature type="domain" description="DUF1592" evidence="5">
    <location>
        <begin position="312"/>
        <end position="439"/>
    </location>
</feature>
<evidence type="ECO:0000259" key="6">
    <source>
        <dbReference type="Pfam" id="PF07637"/>
    </source>
</evidence>
<dbReference type="InterPro" id="IPR013039">
    <property type="entry name" value="DUF1588"/>
</dbReference>
<accession>A0A2S8FCG6</accession>
<dbReference type="InterPro" id="IPR013042">
    <property type="entry name" value="DUF1592"/>
</dbReference>
<dbReference type="Pfam" id="PF07626">
    <property type="entry name" value="PSD3"/>
    <property type="match status" value="1"/>
</dbReference>
<feature type="transmembrane region" description="Helical" evidence="1">
    <location>
        <begin position="20"/>
        <end position="43"/>
    </location>
</feature>
<evidence type="ECO:0000259" key="2">
    <source>
        <dbReference type="Pfam" id="PF07624"/>
    </source>
</evidence>
<dbReference type="RefSeq" id="WP_105333016.1">
    <property type="nucleotide sequence ID" value="NZ_PUHY01000015.1"/>
</dbReference>
<feature type="domain" description="DUF1585" evidence="2">
    <location>
        <begin position="573"/>
        <end position="645"/>
    </location>
</feature>
<evidence type="ECO:0000259" key="5">
    <source>
        <dbReference type="Pfam" id="PF07631"/>
    </source>
</evidence>